<keyword evidence="3" id="KW-1185">Reference proteome</keyword>
<protein>
    <submittedName>
        <fullName evidence="2">Uncharacterized protein</fullName>
    </submittedName>
</protein>
<organism evidence="2 3">
    <name type="scientific">Musa balbisiana</name>
    <name type="common">Banana</name>
    <dbReference type="NCBI Taxonomy" id="52838"/>
    <lineage>
        <taxon>Eukaryota</taxon>
        <taxon>Viridiplantae</taxon>
        <taxon>Streptophyta</taxon>
        <taxon>Embryophyta</taxon>
        <taxon>Tracheophyta</taxon>
        <taxon>Spermatophyta</taxon>
        <taxon>Magnoliopsida</taxon>
        <taxon>Liliopsida</taxon>
        <taxon>Zingiberales</taxon>
        <taxon>Musaceae</taxon>
        <taxon>Musa</taxon>
    </lineage>
</organism>
<feature type="region of interest" description="Disordered" evidence="1">
    <location>
        <begin position="40"/>
        <end position="61"/>
    </location>
</feature>
<evidence type="ECO:0000313" key="2">
    <source>
        <dbReference type="EMBL" id="THU43487.1"/>
    </source>
</evidence>
<feature type="compositionally biased region" description="Basic and acidic residues" evidence="1">
    <location>
        <begin position="52"/>
        <end position="61"/>
    </location>
</feature>
<evidence type="ECO:0000256" key="1">
    <source>
        <dbReference type="SAM" id="MobiDB-lite"/>
    </source>
</evidence>
<evidence type="ECO:0000313" key="3">
    <source>
        <dbReference type="Proteomes" id="UP000317650"/>
    </source>
</evidence>
<sequence length="61" mass="6709">MVSGPVALNGTHISNKGEQALLPLAWEKLRTLEARKGAFPEKRNSLGIYPSPRHETDPLNT</sequence>
<reference evidence="2 3" key="1">
    <citation type="journal article" date="2019" name="Nat. Plants">
        <title>Genome sequencing of Musa balbisiana reveals subgenome evolution and function divergence in polyploid bananas.</title>
        <authorList>
            <person name="Yao X."/>
        </authorList>
    </citation>
    <scope>NUCLEOTIDE SEQUENCE [LARGE SCALE GENOMIC DNA]</scope>
    <source>
        <strain evidence="3">cv. DH-PKW</strain>
        <tissue evidence="2">Leaves</tissue>
    </source>
</reference>
<name>A0A4S8I6F8_MUSBA</name>
<dbReference type="Proteomes" id="UP000317650">
    <property type="component" value="Unassembled WGS sequence"/>
</dbReference>
<accession>A0A4S8I6F8</accession>
<dbReference type="EMBL" id="PYDT01000084">
    <property type="protein sequence ID" value="THU43487.1"/>
    <property type="molecule type" value="Genomic_DNA"/>
</dbReference>
<gene>
    <name evidence="2" type="ORF">C4D60_Mb00t00120</name>
</gene>
<comment type="caution">
    <text evidence="2">The sequence shown here is derived from an EMBL/GenBank/DDBJ whole genome shotgun (WGS) entry which is preliminary data.</text>
</comment>
<dbReference type="AlphaFoldDB" id="A0A4S8I6F8"/>
<proteinExistence type="predicted"/>